<accession>A0A1Z4JM08</accession>
<feature type="compositionally biased region" description="Basic residues" evidence="1">
    <location>
        <begin position="34"/>
        <end position="49"/>
    </location>
</feature>
<gene>
    <name evidence="2" type="ORF">NIES2135_46420</name>
</gene>
<name>A0A1Z4JM08_LEPBY</name>
<organism evidence="2 3">
    <name type="scientific">Leptolyngbya boryana NIES-2135</name>
    <dbReference type="NCBI Taxonomy" id="1973484"/>
    <lineage>
        <taxon>Bacteria</taxon>
        <taxon>Bacillati</taxon>
        <taxon>Cyanobacteriota</taxon>
        <taxon>Cyanophyceae</taxon>
        <taxon>Leptolyngbyales</taxon>
        <taxon>Leptolyngbyaceae</taxon>
        <taxon>Leptolyngbya group</taxon>
        <taxon>Leptolyngbya</taxon>
    </lineage>
</organism>
<sequence length="55" mass="6424">MVSWTQIESAREALLKMARGKQLALPIAVEVVPKKKNSPSRRAREKRRYKQLDLF</sequence>
<evidence type="ECO:0000256" key="1">
    <source>
        <dbReference type="SAM" id="MobiDB-lite"/>
    </source>
</evidence>
<keyword evidence="3" id="KW-1185">Reference proteome</keyword>
<feature type="region of interest" description="Disordered" evidence="1">
    <location>
        <begin position="34"/>
        <end position="55"/>
    </location>
</feature>
<protein>
    <submittedName>
        <fullName evidence="2">Uncharacterized protein</fullName>
    </submittedName>
</protein>
<dbReference type="Proteomes" id="UP000217895">
    <property type="component" value="Chromosome"/>
</dbReference>
<dbReference type="EMBL" id="AP018203">
    <property type="protein sequence ID" value="BAY57771.1"/>
    <property type="molecule type" value="Genomic_DNA"/>
</dbReference>
<evidence type="ECO:0000313" key="2">
    <source>
        <dbReference type="EMBL" id="BAY57771.1"/>
    </source>
</evidence>
<evidence type="ECO:0000313" key="3">
    <source>
        <dbReference type="Proteomes" id="UP000217895"/>
    </source>
</evidence>
<reference evidence="2 3" key="1">
    <citation type="submission" date="2017-06" db="EMBL/GenBank/DDBJ databases">
        <title>Genome sequencing of cyanobaciteial culture collection at National Institute for Environmental Studies (NIES).</title>
        <authorList>
            <person name="Hirose Y."/>
            <person name="Shimura Y."/>
            <person name="Fujisawa T."/>
            <person name="Nakamura Y."/>
            <person name="Kawachi M."/>
        </authorList>
    </citation>
    <scope>NUCLEOTIDE SEQUENCE [LARGE SCALE GENOMIC DNA]</scope>
    <source>
        <strain evidence="2 3">NIES-2135</strain>
    </source>
</reference>
<proteinExistence type="predicted"/>
<dbReference type="AlphaFoldDB" id="A0A1Z4JM08"/>